<dbReference type="Proteomes" id="UP000479499">
    <property type="component" value="Unassembled WGS sequence"/>
</dbReference>
<feature type="transmembrane region" description="Helical" evidence="6">
    <location>
        <begin position="301"/>
        <end position="323"/>
    </location>
</feature>
<feature type="transmembrane region" description="Helical" evidence="6">
    <location>
        <begin position="124"/>
        <end position="143"/>
    </location>
</feature>
<evidence type="ECO:0000256" key="2">
    <source>
        <dbReference type="ARBA" id="ARBA00012438"/>
    </source>
</evidence>
<feature type="transmembrane region" description="Helical" evidence="6">
    <location>
        <begin position="210"/>
        <end position="230"/>
    </location>
</feature>
<evidence type="ECO:0000256" key="5">
    <source>
        <dbReference type="ARBA" id="ARBA00023012"/>
    </source>
</evidence>
<feature type="transmembrane region" description="Helical" evidence="6">
    <location>
        <begin position="276"/>
        <end position="295"/>
    </location>
</feature>
<accession>A0A6M1KTE3</accession>
<dbReference type="SUPFAM" id="SSF55874">
    <property type="entry name" value="ATPase domain of HSP90 chaperone/DNA topoisomerase II/histidine kinase"/>
    <property type="match status" value="1"/>
</dbReference>
<dbReference type="InterPro" id="IPR050482">
    <property type="entry name" value="Sensor_HK_TwoCompSys"/>
</dbReference>
<dbReference type="PANTHER" id="PTHR24421:SF10">
    <property type="entry name" value="NITRATE_NITRITE SENSOR PROTEIN NARQ"/>
    <property type="match status" value="1"/>
</dbReference>
<evidence type="ECO:0000256" key="3">
    <source>
        <dbReference type="ARBA" id="ARBA00022679"/>
    </source>
</evidence>
<name>A0A6M1KTE3_9STRE</name>
<evidence type="ECO:0000313" key="8">
    <source>
        <dbReference type="Proteomes" id="UP000479499"/>
    </source>
</evidence>
<keyword evidence="3" id="KW-0808">Transferase</keyword>
<feature type="transmembrane region" description="Helical" evidence="6">
    <location>
        <begin position="21"/>
        <end position="41"/>
    </location>
</feature>
<dbReference type="CDD" id="cd16917">
    <property type="entry name" value="HATPase_UhpB-NarQ-NarX-like"/>
    <property type="match status" value="1"/>
</dbReference>
<organism evidence="7 8">
    <name type="scientific">Streptococcus equi subsp. ruminatorum</name>
    <dbReference type="NCBI Taxonomy" id="254358"/>
    <lineage>
        <taxon>Bacteria</taxon>
        <taxon>Bacillati</taxon>
        <taxon>Bacillota</taxon>
        <taxon>Bacilli</taxon>
        <taxon>Lactobacillales</taxon>
        <taxon>Streptococcaceae</taxon>
        <taxon>Streptococcus</taxon>
    </lineage>
</organism>
<comment type="catalytic activity">
    <reaction evidence="1">
        <text>ATP + protein L-histidine = ADP + protein N-phospho-L-histidine.</text>
        <dbReference type="EC" id="2.7.13.3"/>
    </reaction>
</comment>
<gene>
    <name evidence="7" type="ORF">G5B50_06730</name>
</gene>
<keyword evidence="4 7" id="KW-0418">Kinase</keyword>
<dbReference type="GO" id="GO:0004673">
    <property type="term" value="F:protein histidine kinase activity"/>
    <property type="evidence" value="ECO:0007669"/>
    <property type="project" value="UniProtKB-EC"/>
</dbReference>
<dbReference type="PANTHER" id="PTHR24421">
    <property type="entry name" value="NITRATE/NITRITE SENSOR PROTEIN NARX-RELATED"/>
    <property type="match status" value="1"/>
</dbReference>
<comment type="caution">
    <text evidence="7">The sequence shown here is derived from an EMBL/GenBank/DDBJ whole genome shotgun (WGS) entry which is preliminary data.</text>
</comment>
<dbReference type="InterPro" id="IPR036034">
    <property type="entry name" value="PDZ_sf"/>
</dbReference>
<feature type="transmembrane region" description="Helical" evidence="6">
    <location>
        <begin position="177"/>
        <end position="198"/>
    </location>
</feature>
<reference evidence="7 8" key="1">
    <citation type="submission" date="2020-02" db="EMBL/GenBank/DDBJ databases">
        <title>M-like protein SrM is not crucial to the virulence of a novel isolate of Streptococcus equi subsp. ruminatorum from Macaca mulatta.</title>
        <authorList>
            <person name="Guo G."/>
            <person name="Cheng L."/>
            <person name="Zhang W."/>
        </authorList>
    </citation>
    <scope>NUCLEOTIDE SEQUENCE [LARGE SCALE GENOMIC DNA]</scope>
    <source>
        <strain evidence="7 8">FJ1804</strain>
    </source>
</reference>
<evidence type="ECO:0000256" key="1">
    <source>
        <dbReference type="ARBA" id="ARBA00000085"/>
    </source>
</evidence>
<feature type="transmembrane region" description="Helical" evidence="6">
    <location>
        <begin position="363"/>
        <end position="380"/>
    </location>
</feature>
<keyword evidence="5" id="KW-0902">Two-component regulatory system</keyword>
<keyword evidence="6" id="KW-0472">Membrane</keyword>
<dbReference type="InterPro" id="IPR036890">
    <property type="entry name" value="HATPase_C_sf"/>
</dbReference>
<evidence type="ECO:0000256" key="4">
    <source>
        <dbReference type="ARBA" id="ARBA00022777"/>
    </source>
</evidence>
<keyword evidence="6" id="KW-0812">Transmembrane</keyword>
<evidence type="ECO:0000256" key="6">
    <source>
        <dbReference type="SAM" id="Phobius"/>
    </source>
</evidence>
<sequence length="600" mass="68943">MEVRGAMGNRQMRLKKYFLRFLLLLFAAIYIYFSSFAYQHAYLGISADYVNHSWIVSNIHNGGEASSSRLAVGDKILEIDHKSSQDNPLLNKLLIVEQATSMTVLHQGKQKQIVFNKTNGSKKIFLMFSLLSLILFVLSYGYSRRHEISRTSQRYYIFTFLTSLLLVSIIPSSMGNVIARLILVIYITLFPFFIDMFWRAGTLQQESVKFSKFSKLIITYSAATLCLLLYSKWFSVPLIVTIYLVRGIFYISFTFLVALFLITLVKDIKNNAFPRLNIVLLVILCLLPLFIGYVFPLSYDIPFMYTIPLLLLPILAIINNLIINRLTTFRFHLPVLILYILIAMLGTVMMICLYLISDFMPKWLIISYSFLLTLCSIPIVKDLIFLNIRTGYQLSNKSIFLAVEAEREDISIYLHDTIIQDIIYYKKRLENMDAVSKKAASDILDDVIFELRELCSNIYPLMIQELGLKNAILDIIAKFQKKESVIINDNIQVEQLDFGQPINNFILRSIRELINNSILHGNAKEIDIHIYNAEQYVVIKIVDGGHFKIARQTEAPHFGLTVIAEKLALLGGQLLVDKHPTTIVMLIPRKQVNYDKNSNH</sequence>
<dbReference type="Gene3D" id="3.30.565.10">
    <property type="entry name" value="Histidine kinase-like ATPase, C-terminal domain"/>
    <property type="match status" value="1"/>
</dbReference>
<feature type="transmembrane region" description="Helical" evidence="6">
    <location>
        <begin position="155"/>
        <end position="171"/>
    </location>
</feature>
<dbReference type="EC" id="2.7.13.3" evidence="2"/>
<dbReference type="EMBL" id="JAAKFZ010000016">
    <property type="protein sequence ID" value="NGL84456.1"/>
    <property type="molecule type" value="Genomic_DNA"/>
</dbReference>
<evidence type="ECO:0000313" key="7">
    <source>
        <dbReference type="EMBL" id="NGL84456.1"/>
    </source>
</evidence>
<feature type="transmembrane region" description="Helical" evidence="6">
    <location>
        <begin position="335"/>
        <end position="357"/>
    </location>
</feature>
<proteinExistence type="predicted"/>
<dbReference type="SUPFAM" id="SSF50156">
    <property type="entry name" value="PDZ domain-like"/>
    <property type="match status" value="1"/>
</dbReference>
<dbReference type="AlphaFoldDB" id="A0A6M1KTE3"/>
<protein>
    <recommendedName>
        <fullName evidence="2">histidine kinase</fullName>
        <ecNumber evidence="2">2.7.13.3</ecNumber>
    </recommendedName>
</protein>
<feature type="transmembrane region" description="Helical" evidence="6">
    <location>
        <begin position="242"/>
        <end position="264"/>
    </location>
</feature>
<dbReference type="GO" id="GO:0000160">
    <property type="term" value="P:phosphorelay signal transduction system"/>
    <property type="evidence" value="ECO:0007669"/>
    <property type="project" value="UniProtKB-KW"/>
</dbReference>
<keyword evidence="6" id="KW-1133">Transmembrane helix</keyword>